<sequence length="111" mass="11664">MNDLARFPLEGGGSVVVEIDPVPGTSRVSRRDDLIEDAKGSFEAALTNVREAAASALATFRSMTSGPDEVEIKFGVKLTAQAGAVIAKTGLEGNFEVKLKWVREPDTAAGS</sequence>
<dbReference type="Proteomes" id="UP000076321">
    <property type="component" value="Unassembled WGS sequence"/>
</dbReference>
<feature type="domain" description="Trypsin-co-occurring" evidence="1">
    <location>
        <begin position="7"/>
        <end position="102"/>
    </location>
</feature>
<dbReference type="RefSeq" id="WP_061986935.1">
    <property type="nucleotide sequence ID" value="NZ_FOPQ01000017.1"/>
</dbReference>
<dbReference type="InterPro" id="IPR045794">
    <property type="entry name" value="Trypco1"/>
</dbReference>
<accession>A0A154MRS6</accession>
<dbReference type="AlphaFoldDB" id="A0A154MRS6"/>
<reference evidence="2 4" key="1">
    <citation type="submission" date="2015-12" db="EMBL/GenBank/DDBJ databases">
        <title>Amycolatopsis regifaucium genome sequencing and assembly.</title>
        <authorList>
            <person name="Mayilraj S."/>
        </authorList>
    </citation>
    <scope>NUCLEOTIDE SEQUENCE [LARGE SCALE GENOMIC DNA]</scope>
    <source>
        <strain evidence="2 4">GY080</strain>
    </source>
</reference>
<dbReference type="Pfam" id="PF19493">
    <property type="entry name" value="Trypco1"/>
    <property type="match status" value="1"/>
</dbReference>
<gene>
    <name evidence="3" type="ORF">ATP06_0235180</name>
    <name evidence="2" type="ORF">AVL48_25790</name>
</gene>
<evidence type="ECO:0000313" key="4">
    <source>
        <dbReference type="Proteomes" id="UP000076321"/>
    </source>
</evidence>
<comment type="caution">
    <text evidence="2">The sequence shown here is derived from an EMBL/GenBank/DDBJ whole genome shotgun (WGS) entry which is preliminary data.</text>
</comment>
<reference evidence="3 5" key="2">
    <citation type="submission" date="2016-11" db="EMBL/GenBank/DDBJ databases">
        <title>Genome sequencing of Amycolatopsis regifaucium.</title>
        <authorList>
            <person name="Mayilraj S."/>
            <person name="Kaur N."/>
        </authorList>
    </citation>
    <scope>NUCLEOTIDE SEQUENCE [LARGE SCALE GENOMIC DNA]</scope>
    <source>
        <strain evidence="3 5">GY080</strain>
    </source>
</reference>
<dbReference type="Proteomes" id="UP000186883">
    <property type="component" value="Unassembled WGS sequence"/>
</dbReference>
<dbReference type="OrthoDB" id="574243at2"/>
<evidence type="ECO:0000313" key="2">
    <source>
        <dbReference type="EMBL" id="KZB86653.1"/>
    </source>
</evidence>
<evidence type="ECO:0000259" key="1">
    <source>
        <dbReference type="Pfam" id="PF19493"/>
    </source>
</evidence>
<organism evidence="2 4">
    <name type="scientific">Amycolatopsis regifaucium</name>
    <dbReference type="NCBI Taxonomy" id="546365"/>
    <lineage>
        <taxon>Bacteria</taxon>
        <taxon>Bacillati</taxon>
        <taxon>Actinomycetota</taxon>
        <taxon>Actinomycetes</taxon>
        <taxon>Pseudonocardiales</taxon>
        <taxon>Pseudonocardiaceae</taxon>
        <taxon>Amycolatopsis</taxon>
    </lineage>
</organism>
<dbReference type="EMBL" id="LQCI01000006">
    <property type="protein sequence ID" value="KZB86653.1"/>
    <property type="molecule type" value="Genomic_DNA"/>
</dbReference>
<keyword evidence="5" id="KW-1185">Reference proteome</keyword>
<evidence type="ECO:0000313" key="5">
    <source>
        <dbReference type="Proteomes" id="UP000186883"/>
    </source>
</evidence>
<evidence type="ECO:0000313" key="3">
    <source>
        <dbReference type="EMBL" id="OKA03716.1"/>
    </source>
</evidence>
<dbReference type="EMBL" id="LOBU02000029">
    <property type="protein sequence ID" value="OKA03716.1"/>
    <property type="molecule type" value="Genomic_DNA"/>
</dbReference>
<name>A0A154MRS6_9PSEU</name>
<dbReference type="NCBIfam" id="NF041216">
    <property type="entry name" value="CU044_2847_fam"/>
    <property type="match status" value="1"/>
</dbReference>
<protein>
    <recommendedName>
        <fullName evidence="1">Trypsin-co-occurring domain-containing protein</fullName>
    </recommendedName>
</protein>
<proteinExistence type="predicted"/>